<dbReference type="Proteomes" id="UP000033400">
    <property type="component" value="Unassembled WGS sequence"/>
</dbReference>
<dbReference type="OrthoDB" id="9811542at2"/>
<dbReference type="GO" id="GO:0003677">
    <property type="term" value="F:DNA binding"/>
    <property type="evidence" value="ECO:0007669"/>
    <property type="project" value="UniProtKB-UniRule"/>
</dbReference>
<name>A0A0F4V779_PSEFL</name>
<dbReference type="RefSeq" id="WP_046054803.1">
    <property type="nucleotide sequence ID" value="NZ_LACH01000036.1"/>
</dbReference>
<dbReference type="GO" id="GO:0000160">
    <property type="term" value="P:phosphorelay signal transduction system"/>
    <property type="evidence" value="ECO:0007669"/>
    <property type="project" value="InterPro"/>
</dbReference>
<dbReference type="AlphaFoldDB" id="A0A0F4V779"/>
<feature type="domain" description="OmpR/PhoB-type" evidence="3">
    <location>
        <begin position="16"/>
        <end position="113"/>
    </location>
</feature>
<dbReference type="InterPro" id="IPR027417">
    <property type="entry name" value="P-loop_NTPase"/>
</dbReference>
<dbReference type="InterPro" id="IPR001867">
    <property type="entry name" value="OmpR/PhoB-type_DNA-bd"/>
</dbReference>
<comment type="caution">
    <text evidence="4">The sequence shown here is derived from an EMBL/GenBank/DDBJ whole genome shotgun (WGS) entry which is preliminary data.</text>
</comment>
<dbReference type="EMBL" id="LACH01000036">
    <property type="protein sequence ID" value="KJZ64589.1"/>
    <property type="molecule type" value="Genomic_DNA"/>
</dbReference>
<dbReference type="InterPro" id="IPR036388">
    <property type="entry name" value="WH-like_DNA-bd_sf"/>
</dbReference>
<evidence type="ECO:0000256" key="2">
    <source>
        <dbReference type="PROSITE-ProRule" id="PRU01091"/>
    </source>
</evidence>
<feature type="DNA-binding region" description="OmpR/PhoB-type" evidence="2">
    <location>
        <begin position="16"/>
        <end position="113"/>
    </location>
</feature>
<accession>A0A0F4V779</accession>
<evidence type="ECO:0000256" key="1">
    <source>
        <dbReference type="ARBA" id="ARBA00023125"/>
    </source>
</evidence>
<dbReference type="SMART" id="SM00862">
    <property type="entry name" value="Trans_reg_C"/>
    <property type="match status" value="1"/>
</dbReference>
<protein>
    <recommendedName>
        <fullName evidence="3">OmpR/PhoB-type domain-containing protein</fullName>
    </recommendedName>
</protein>
<reference evidence="4" key="1">
    <citation type="submission" date="2015-03" db="EMBL/GenBank/DDBJ databases">
        <title>Comparative genomics of Pseudomonas insights into diversity of traits involved in vanlence and defense.</title>
        <authorList>
            <person name="Qin Y."/>
        </authorList>
    </citation>
    <scope>NUCLEOTIDE SEQUENCE [LARGE SCALE GENOMIC DNA]</scope>
    <source>
        <strain evidence="4">H24</strain>
    </source>
</reference>
<sequence length="911" mass="100783">MQNSHPSPIAPLAVIADTVHFGAFVLYPHQQLLFKAGASVTLGGRAITLLIALATRRGETLKKSELIAIAWPKVFVEECNLRAQIRDLRRILIDHDKVEIIATVPGKGYRFVAPVTFDAPKEDTAVFLPASNHVIGRAELIQTLGYQLNMRRFVTLLGPGGAGKTTVAKAIASEMTGEFAGSVCFVDLAPVTSSDLVPGVIASAMGISCATSTPLRSVTESLGLRRFFLVLDNCEHLLTVLASIVETILLNAPHACLLVTSREPLHATGEFIHHIPSLLLPDELKKITAKEAMGYSAIQLFVSRVMARDPGFLLDDSEVETVCAICRKLDINALGIEIAAARVPTMSLQSLVKMLDGNFRLNMAGCDRSLARHPTLSAMLDLTYTTLSTQEQTMLRALSIFPGSFTIDAVKAILDDLVINASVLLPLVESLVNKSLLSTLGLGADRRFRFLETTRAYAREKREQFGETGELSRRNAAFASALLREASANLSKIPPPIWVAQYGPEIDIIRAALDWAYSPDGNTALGIELTLLCIPLWLRLSLICECRDWVEKGLAGIKQLLPLRRRQRMLLHTAAASVLLLSYGTGPKIGDHWRQVMEDAIYLDDVEHKLRALWGLWSESTCGNQYPQALRLAEDYIELTYEQTLTHHQLLAKRMHASTLFHMANLEGALQSINEALVAPYSHSSYIIDVHFDQRIAAHAVKAHIELLQGDVEKALQHIDENVAQSVTLNHPATLWYTLCFSALPMALIVDDLSKARAYLATMQKSIAKHDLPIWRQLTHCYDCVLLIRQNGPEEGLRQLTQTMNDMASQGAYPFYSLLRCEVAKGLATLGFPRQAIDSIEETMKVAASRDERWFMPELMRVKAQLSFQDATLPSYRNANQLLNQALNQAKNQGSGLWLARIEKELRSSIK</sequence>
<dbReference type="InterPro" id="IPR016032">
    <property type="entry name" value="Sig_transdc_resp-reg_C-effctor"/>
</dbReference>
<dbReference type="Pfam" id="PF25872">
    <property type="entry name" value="HTH_77"/>
    <property type="match status" value="1"/>
</dbReference>
<dbReference type="GO" id="GO:0006355">
    <property type="term" value="P:regulation of DNA-templated transcription"/>
    <property type="evidence" value="ECO:0007669"/>
    <property type="project" value="InterPro"/>
</dbReference>
<evidence type="ECO:0000259" key="3">
    <source>
        <dbReference type="PROSITE" id="PS51755"/>
    </source>
</evidence>
<dbReference type="PANTHER" id="PTHR47691">
    <property type="entry name" value="REGULATOR-RELATED"/>
    <property type="match status" value="1"/>
</dbReference>
<dbReference type="SUPFAM" id="SSF52540">
    <property type="entry name" value="P-loop containing nucleoside triphosphate hydrolases"/>
    <property type="match status" value="1"/>
</dbReference>
<dbReference type="Gene3D" id="3.40.50.300">
    <property type="entry name" value="P-loop containing nucleotide triphosphate hydrolases"/>
    <property type="match status" value="1"/>
</dbReference>
<dbReference type="PATRIC" id="fig|294.133.peg.3032"/>
<dbReference type="InterPro" id="IPR058852">
    <property type="entry name" value="HTH_77"/>
</dbReference>
<dbReference type="PROSITE" id="PS51755">
    <property type="entry name" value="OMPR_PHOB"/>
    <property type="match status" value="1"/>
</dbReference>
<dbReference type="Pfam" id="PF00486">
    <property type="entry name" value="Trans_reg_C"/>
    <property type="match status" value="1"/>
</dbReference>
<keyword evidence="1 2" id="KW-0238">DNA-binding</keyword>
<dbReference type="Gene3D" id="1.10.10.10">
    <property type="entry name" value="Winged helix-like DNA-binding domain superfamily/Winged helix DNA-binding domain"/>
    <property type="match status" value="1"/>
</dbReference>
<organism evidence="4">
    <name type="scientific">Pseudomonas fluorescens</name>
    <dbReference type="NCBI Taxonomy" id="294"/>
    <lineage>
        <taxon>Bacteria</taxon>
        <taxon>Pseudomonadati</taxon>
        <taxon>Pseudomonadota</taxon>
        <taxon>Gammaproteobacteria</taxon>
        <taxon>Pseudomonadales</taxon>
        <taxon>Pseudomonadaceae</taxon>
        <taxon>Pseudomonas</taxon>
    </lineage>
</organism>
<evidence type="ECO:0000313" key="4">
    <source>
        <dbReference type="EMBL" id="KJZ64589.1"/>
    </source>
</evidence>
<gene>
    <name evidence="4" type="ORF">VD17_17120</name>
</gene>
<dbReference type="SUPFAM" id="SSF46894">
    <property type="entry name" value="C-terminal effector domain of the bipartite response regulators"/>
    <property type="match status" value="1"/>
</dbReference>
<proteinExistence type="predicted"/>
<dbReference type="CDD" id="cd00383">
    <property type="entry name" value="trans_reg_C"/>
    <property type="match status" value="1"/>
</dbReference>
<dbReference type="PANTHER" id="PTHR47691:SF3">
    <property type="entry name" value="HTH-TYPE TRANSCRIPTIONAL REGULATOR RV0890C-RELATED"/>
    <property type="match status" value="1"/>
</dbReference>